<dbReference type="NCBIfam" id="TIGR00482">
    <property type="entry name" value="nicotinate (nicotinamide) nucleotide adenylyltransferase"/>
    <property type="match status" value="1"/>
</dbReference>
<dbReference type="HAMAP" id="MF_00244">
    <property type="entry name" value="NaMN_adenylyltr"/>
    <property type="match status" value="1"/>
</dbReference>
<evidence type="ECO:0000313" key="13">
    <source>
        <dbReference type="Proteomes" id="UP000000379"/>
    </source>
</evidence>
<dbReference type="EC" id="2.7.7.18" evidence="10"/>
<evidence type="ECO:0000256" key="4">
    <source>
        <dbReference type="ARBA" id="ARBA00022679"/>
    </source>
</evidence>
<sequence length="190" mass="21246">MRLGLFGGRFDPPHIGHLLAAQGALEALALDELWFVPAKAPPHKPTCAGAEDRYQMLVLATLTHPQLRVSRLELERRGVSYTFDTAVQVRAQHPDARLFFITGADAYAEIASWHRAAELVRLVNMVAIPRPGYTLSNVASPFKEAVYPLALRACDVSSTEIRNRLAQGRSVRYLVPELVETYLEKHALYR</sequence>
<keyword evidence="13" id="KW-1185">Reference proteome</keyword>
<organism evidence="12 13">
    <name type="scientific">Truepera radiovictrix (strain DSM 17093 / CIP 108686 / LMG 22925 / RQ-24)</name>
    <dbReference type="NCBI Taxonomy" id="649638"/>
    <lineage>
        <taxon>Bacteria</taxon>
        <taxon>Thermotogati</taxon>
        <taxon>Deinococcota</taxon>
        <taxon>Deinococci</taxon>
        <taxon>Trueperales</taxon>
        <taxon>Trueperaceae</taxon>
        <taxon>Truepera</taxon>
    </lineage>
</organism>
<dbReference type="STRING" id="649638.Trad_0025"/>
<evidence type="ECO:0000256" key="6">
    <source>
        <dbReference type="ARBA" id="ARBA00022741"/>
    </source>
</evidence>
<evidence type="ECO:0000313" key="12">
    <source>
        <dbReference type="EMBL" id="ADI13168.1"/>
    </source>
</evidence>
<gene>
    <name evidence="10" type="primary">nadD</name>
    <name evidence="12" type="ordered locus">Trad_0025</name>
</gene>
<comment type="similarity">
    <text evidence="10">Belongs to the NadD family.</text>
</comment>
<evidence type="ECO:0000259" key="11">
    <source>
        <dbReference type="Pfam" id="PF01467"/>
    </source>
</evidence>
<keyword evidence="5 10" id="KW-0548">Nucleotidyltransferase</keyword>
<dbReference type="InterPro" id="IPR014729">
    <property type="entry name" value="Rossmann-like_a/b/a_fold"/>
</dbReference>
<comment type="pathway">
    <text evidence="2 10">Cofactor biosynthesis; NAD(+) biosynthesis; deamido-NAD(+) from nicotinate D-ribonucleotide: step 1/1.</text>
</comment>
<dbReference type="HOGENOM" id="CLU_069765_1_1_0"/>
<dbReference type="Pfam" id="PF01467">
    <property type="entry name" value="CTP_transf_like"/>
    <property type="match status" value="1"/>
</dbReference>
<dbReference type="GO" id="GO:0009435">
    <property type="term" value="P:NAD+ biosynthetic process"/>
    <property type="evidence" value="ECO:0007669"/>
    <property type="project" value="UniProtKB-UniRule"/>
</dbReference>
<evidence type="ECO:0000256" key="5">
    <source>
        <dbReference type="ARBA" id="ARBA00022695"/>
    </source>
</evidence>
<name>D7CWS7_TRURR</name>
<dbReference type="EMBL" id="CP002049">
    <property type="protein sequence ID" value="ADI13168.1"/>
    <property type="molecule type" value="Genomic_DNA"/>
</dbReference>
<dbReference type="KEGG" id="tra:Trad_0025"/>
<dbReference type="PANTHER" id="PTHR39321:SF3">
    <property type="entry name" value="PHOSPHOPANTETHEINE ADENYLYLTRANSFERASE"/>
    <property type="match status" value="1"/>
</dbReference>
<evidence type="ECO:0000256" key="7">
    <source>
        <dbReference type="ARBA" id="ARBA00022840"/>
    </source>
</evidence>
<dbReference type="GO" id="GO:0005524">
    <property type="term" value="F:ATP binding"/>
    <property type="evidence" value="ECO:0007669"/>
    <property type="project" value="UniProtKB-KW"/>
</dbReference>
<evidence type="ECO:0000256" key="8">
    <source>
        <dbReference type="ARBA" id="ARBA00023027"/>
    </source>
</evidence>
<evidence type="ECO:0000256" key="1">
    <source>
        <dbReference type="ARBA" id="ARBA00002324"/>
    </source>
</evidence>
<dbReference type="NCBIfam" id="NF000840">
    <property type="entry name" value="PRK00071.1-3"/>
    <property type="match status" value="1"/>
</dbReference>
<keyword evidence="4 10" id="KW-0808">Transferase</keyword>
<protein>
    <recommendedName>
        <fullName evidence="10">Probable nicotinate-nucleotide adenylyltransferase</fullName>
        <ecNumber evidence="10">2.7.7.18</ecNumber>
    </recommendedName>
    <alternativeName>
        <fullName evidence="10">Deamido-NAD(+) diphosphorylase</fullName>
    </alternativeName>
    <alternativeName>
        <fullName evidence="10">Deamido-NAD(+) pyrophosphorylase</fullName>
    </alternativeName>
    <alternativeName>
        <fullName evidence="10">Nicotinate mononucleotide adenylyltransferase</fullName>
        <shortName evidence="10">NaMN adenylyltransferase</shortName>
    </alternativeName>
</protein>
<dbReference type="Proteomes" id="UP000000379">
    <property type="component" value="Chromosome"/>
</dbReference>
<keyword evidence="3 10" id="KW-0662">Pyridine nucleotide biosynthesis</keyword>
<dbReference type="PANTHER" id="PTHR39321">
    <property type="entry name" value="NICOTINATE-NUCLEOTIDE ADENYLYLTRANSFERASE-RELATED"/>
    <property type="match status" value="1"/>
</dbReference>
<comment type="catalytic activity">
    <reaction evidence="9 10">
        <text>nicotinate beta-D-ribonucleotide + ATP + H(+) = deamido-NAD(+) + diphosphate</text>
        <dbReference type="Rhea" id="RHEA:22860"/>
        <dbReference type="ChEBI" id="CHEBI:15378"/>
        <dbReference type="ChEBI" id="CHEBI:30616"/>
        <dbReference type="ChEBI" id="CHEBI:33019"/>
        <dbReference type="ChEBI" id="CHEBI:57502"/>
        <dbReference type="ChEBI" id="CHEBI:58437"/>
        <dbReference type="EC" id="2.7.7.18"/>
    </reaction>
</comment>
<dbReference type="SUPFAM" id="SSF52374">
    <property type="entry name" value="Nucleotidylyl transferase"/>
    <property type="match status" value="1"/>
</dbReference>
<dbReference type="AlphaFoldDB" id="D7CWS7"/>
<keyword evidence="6 10" id="KW-0547">Nucleotide-binding</keyword>
<feature type="domain" description="Cytidyltransferase-like" evidence="11">
    <location>
        <begin position="5"/>
        <end position="164"/>
    </location>
</feature>
<evidence type="ECO:0000256" key="2">
    <source>
        <dbReference type="ARBA" id="ARBA00005019"/>
    </source>
</evidence>
<dbReference type="CDD" id="cd02165">
    <property type="entry name" value="NMNAT"/>
    <property type="match status" value="1"/>
</dbReference>
<dbReference type="OrthoDB" id="5295945at2"/>
<accession>D7CWS7</accession>
<evidence type="ECO:0000256" key="9">
    <source>
        <dbReference type="ARBA" id="ARBA00048721"/>
    </source>
</evidence>
<proteinExistence type="inferred from homology"/>
<keyword evidence="8 10" id="KW-0520">NAD</keyword>
<dbReference type="InterPro" id="IPR004821">
    <property type="entry name" value="Cyt_trans-like"/>
</dbReference>
<reference evidence="12 13" key="2">
    <citation type="journal article" date="2011" name="Stand. Genomic Sci.">
        <title>Complete genome sequence of Truepera radiovictrix type strain (RQ-24).</title>
        <authorList>
            <person name="Ivanova N."/>
            <person name="Rohde C."/>
            <person name="Munk C."/>
            <person name="Nolan M."/>
            <person name="Lucas S."/>
            <person name="Del Rio T.G."/>
            <person name="Tice H."/>
            <person name="Deshpande S."/>
            <person name="Cheng J.F."/>
            <person name="Tapia R."/>
            <person name="Han C."/>
            <person name="Goodwin L."/>
            <person name="Pitluck S."/>
            <person name="Liolios K."/>
            <person name="Mavromatis K."/>
            <person name="Mikhailova N."/>
            <person name="Pati A."/>
            <person name="Chen A."/>
            <person name="Palaniappan K."/>
            <person name="Land M."/>
            <person name="Hauser L."/>
            <person name="Chang Y.J."/>
            <person name="Jeffries C.D."/>
            <person name="Brambilla E."/>
            <person name="Rohde M."/>
            <person name="Goker M."/>
            <person name="Tindall B.J."/>
            <person name="Woyke T."/>
            <person name="Bristow J."/>
            <person name="Eisen J.A."/>
            <person name="Markowitz V."/>
            <person name="Hugenholtz P."/>
            <person name="Kyrpides N.C."/>
            <person name="Klenk H.P."/>
            <person name="Lapidus A."/>
        </authorList>
    </citation>
    <scope>NUCLEOTIDE SEQUENCE [LARGE SCALE GENOMIC DNA]</scope>
    <source>
        <strain evidence="13">DSM 17093 / CIP 108686 / LMG 22925 / RQ-24</strain>
    </source>
</reference>
<dbReference type="RefSeq" id="WP_013176548.1">
    <property type="nucleotide sequence ID" value="NC_014221.1"/>
</dbReference>
<evidence type="ECO:0000256" key="3">
    <source>
        <dbReference type="ARBA" id="ARBA00022642"/>
    </source>
</evidence>
<dbReference type="NCBIfam" id="TIGR00125">
    <property type="entry name" value="cyt_tran_rel"/>
    <property type="match status" value="1"/>
</dbReference>
<keyword evidence="7 10" id="KW-0067">ATP-binding</keyword>
<comment type="function">
    <text evidence="1 10">Catalyzes the reversible adenylation of nicotinate mononucleotide (NaMN) to nicotinic acid adenine dinucleotide (NaAD).</text>
</comment>
<dbReference type="Gene3D" id="3.40.50.620">
    <property type="entry name" value="HUPs"/>
    <property type="match status" value="1"/>
</dbReference>
<evidence type="ECO:0000256" key="10">
    <source>
        <dbReference type="HAMAP-Rule" id="MF_00244"/>
    </source>
</evidence>
<dbReference type="UniPathway" id="UPA00253">
    <property type="reaction ID" value="UER00332"/>
</dbReference>
<dbReference type="InterPro" id="IPR005248">
    <property type="entry name" value="NadD/NMNAT"/>
</dbReference>
<reference evidence="13" key="1">
    <citation type="submission" date="2010-05" db="EMBL/GenBank/DDBJ databases">
        <title>The complete genome of Truepera radiovictris DSM 17093.</title>
        <authorList>
            <consortium name="US DOE Joint Genome Institute (JGI-PGF)"/>
            <person name="Lucas S."/>
            <person name="Copeland A."/>
            <person name="Lapidus A."/>
            <person name="Glavina del Rio T."/>
            <person name="Dalin E."/>
            <person name="Tice H."/>
            <person name="Bruce D."/>
            <person name="Goodwin L."/>
            <person name="Pitluck S."/>
            <person name="Kyrpides N."/>
            <person name="Mavromatis K."/>
            <person name="Ovchinnikova G."/>
            <person name="Munk A.C."/>
            <person name="Detter J.C."/>
            <person name="Han C."/>
            <person name="Tapia R."/>
            <person name="Land M."/>
            <person name="Hauser L."/>
            <person name="Markowitz V."/>
            <person name="Cheng J.-F."/>
            <person name="Hugenholtz P."/>
            <person name="Woyke T."/>
            <person name="Wu D."/>
            <person name="Tindall B."/>
            <person name="Pomrenke H.G."/>
            <person name="Brambilla E."/>
            <person name="Klenk H.-P."/>
            <person name="Eisen J.A."/>
        </authorList>
    </citation>
    <scope>NUCLEOTIDE SEQUENCE [LARGE SCALE GENOMIC DNA]</scope>
    <source>
        <strain evidence="13">DSM 17093 / CIP 108686 / LMG 22925 / RQ-24</strain>
    </source>
</reference>
<dbReference type="GO" id="GO:0004515">
    <property type="term" value="F:nicotinate-nucleotide adenylyltransferase activity"/>
    <property type="evidence" value="ECO:0007669"/>
    <property type="project" value="UniProtKB-UniRule"/>
</dbReference>
<dbReference type="eggNOG" id="COG1057">
    <property type="taxonomic scope" value="Bacteria"/>
</dbReference>